<evidence type="ECO:0000313" key="2">
    <source>
        <dbReference type="EMBL" id="RHF58913.1"/>
    </source>
</evidence>
<dbReference type="AlphaFoldDB" id="A0A414P2K0"/>
<sequence>MPRLSKKSKQEWAFFLSPITGRRTYNNLCRKCSNQCKQSFRAIIVSCPKYHSKRGVKNTPKRHSFGNQQLTQP</sequence>
<organism evidence="2 3">
    <name type="scientific">[Ruminococcus] lactaris</name>
    <dbReference type="NCBI Taxonomy" id="46228"/>
    <lineage>
        <taxon>Bacteria</taxon>
        <taxon>Bacillati</taxon>
        <taxon>Bacillota</taxon>
        <taxon>Clostridia</taxon>
        <taxon>Lachnospirales</taxon>
        <taxon>Lachnospiraceae</taxon>
        <taxon>Mediterraneibacter</taxon>
    </lineage>
</organism>
<protein>
    <submittedName>
        <fullName evidence="2">Uncharacterized protein</fullName>
    </submittedName>
</protein>
<feature type="region of interest" description="Disordered" evidence="1">
    <location>
        <begin position="52"/>
        <end position="73"/>
    </location>
</feature>
<reference evidence="2 3" key="1">
    <citation type="submission" date="2018-08" db="EMBL/GenBank/DDBJ databases">
        <title>A genome reference for cultivated species of the human gut microbiota.</title>
        <authorList>
            <person name="Zou Y."/>
            <person name="Xue W."/>
            <person name="Luo G."/>
        </authorList>
    </citation>
    <scope>NUCLEOTIDE SEQUENCE [LARGE SCALE GENOMIC DNA]</scope>
    <source>
        <strain evidence="2 3">AM25-1LB</strain>
    </source>
</reference>
<feature type="compositionally biased region" description="Basic residues" evidence="1">
    <location>
        <begin position="52"/>
        <end position="64"/>
    </location>
</feature>
<evidence type="ECO:0000313" key="3">
    <source>
        <dbReference type="Proteomes" id="UP000284902"/>
    </source>
</evidence>
<gene>
    <name evidence="2" type="ORF">DW672_09960</name>
</gene>
<dbReference type="Proteomes" id="UP000284902">
    <property type="component" value="Unassembled WGS sequence"/>
</dbReference>
<proteinExistence type="predicted"/>
<name>A0A414P2K0_9FIRM</name>
<dbReference type="EMBL" id="QRHG01000027">
    <property type="protein sequence ID" value="RHF58913.1"/>
    <property type="molecule type" value="Genomic_DNA"/>
</dbReference>
<accession>A0A414P2K0</accession>
<evidence type="ECO:0000256" key="1">
    <source>
        <dbReference type="SAM" id="MobiDB-lite"/>
    </source>
</evidence>
<comment type="caution">
    <text evidence="2">The sequence shown here is derived from an EMBL/GenBank/DDBJ whole genome shotgun (WGS) entry which is preliminary data.</text>
</comment>